<accession>A0A9Q3EUE2</accession>
<name>A0A9Q3EUE2_9BASI</name>
<protein>
    <submittedName>
        <fullName evidence="1">Uncharacterized protein</fullName>
    </submittedName>
</protein>
<evidence type="ECO:0000313" key="1">
    <source>
        <dbReference type="EMBL" id="MBW0527459.1"/>
    </source>
</evidence>
<sequence length="165" mass="19101">MLRWHIAIQEYRGNMPILHQDVNIHKNADGFSRWTLPNTPDNTAYVSTSAGTQIPIEGINITDLGTEFLEEVIESYYQDKDFHILTTLLDKDCKGAVLANSLNDIWKTSYENGRFHLFDGILCHRSKHTCFMVFCSRMLIHTILLEFHDRIYSGHLSEDRKNGKN</sequence>
<dbReference type="EMBL" id="AVOT02033548">
    <property type="protein sequence ID" value="MBW0527459.1"/>
    <property type="molecule type" value="Genomic_DNA"/>
</dbReference>
<gene>
    <name evidence="1" type="ORF">O181_067174</name>
</gene>
<comment type="caution">
    <text evidence="1">The sequence shown here is derived from an EMBL/GenBank/DDBJ whole genome shotgun (WGS) entry which is preliminary data.</text>
</comment>
<reference evidence="1" key="1">
    <citation type="submission" date="2021-03" db="EMBL/GenBank/DDBJ databases">
        <title>Draft genome sequence of rust myrtle Austropuccinia psidii MF-1, a brazilian biotype.</title>
        <authorList>
            <person name="Quecine M.C."/>
            <person name="Pachon D.M.R."/>
            <person name="Bonatelli M.L."/>
            <person name="Correr F.H."/>
            <person name="Franceschini L.M."/>
            <person name="Leite T.F."/>
            <person name="Margarido G.R.A."/>
            <person name="Almeida C.A."/>
            <person name="Ferrarezi J.A."/>
            <person name="Labate C.A."/>
        </authorList>
    </citation>
    <scope>NUCLEOTIDE SEQUENCE</scope>
    <source>
        <strain evidence="1">MF-1</strain>
    </source>
</reference>
<dbReference type="AlphaFoldDB" id="A0A9Q3EUE2"/>
<evidence type="ECO:0000313" key="2">
    <source>
        <dbReference type="Proteomes" id="UP000765509"/>
    </source>
</evidence>
<dbReference type="Proteomes" id="UP000765509">
    <property type="component" value="Unassembled WGS sequence"/>
</dbReference>
<organism evidence="1 2">
    <name type="scientific">Austropuccinia psidii MF-1</name>
    <dbReference type="NCBI Taxonomy" id="1389203"/>
    <lineage>
        <taxon>Eukaryota</taxon>
        <taxon>Fungi</taxon>
        <taxon>Dikarya</taxon>
        <taxon>Basidiomycota</taxon>
        <taxon>Pucciniomycotina</taxon>
        <taxon>Pucciniomycetes</taxon>
        <taxon>Pucciniales</taxon>
        <taxon>Sphaerophragmiaceae</taxon>
        <taxon>Austropuccinia</taxon>
    </lineage>
</organism>
<keyword evidence="2" id="KW-1185">Reference proteome</keyword>
<proteinExistence type="predicted"/>